<comment type="caution">
    <text evidence="1">The sequence shown here is derived from an EMBL/GenBank/DDBJ whole genome shotgun (WGS) entry which is preliminary data.</text>
</comment>
<reference evidence="2" key="1">
    <citation type="submission" date="2018-05" db="EMBL/GenBank/DDBJ databases">
        <title>Leptospira yasudae sp. nov. and Leptospira stimsonii sp. nov., two pathogenic species of the genus Leptospira isolated from environmental sources.</title>
        <authorList>
            <person name="Casanovas-Massana A."/>
            <person name="Hamond C."/>
            <person name="Santos L.A."/>
            <person name="Hacker K.P."/>
            <person name="Balassiano I."/>
            <person name="Medeiros M.A."/>
            <person name="Reis M.G."/>
            <person name="Ko A.I."/>
            <person name="Wunder E.A."/>
        </authorList>
    </citation>
    <scope>NUCLEOTIDE SEQUENCE [LARGE SCALE GENOMIC DNA]</scope>
    <source>
        <strain evidence="2">AMB6-RJ</strain>
    </source>
</reference>
<sequence length="132" mass="15027">MLGEIDSLKKSLSKREIQEFLKKEEMEKNQELARVSLWRSALLPGWGQFHRKDSERGYFFSVSAGFTFFLLDEADSKFKKETQDLCEANQLSILSGTSGNPTLIAGAFLNANEIRNQRYQAGILASFAFVFF</sequence>
<dbReference type="RefSeq" id="WP_118980737.1">
    <property type="nucleotide sequence ID" value="NZ_QHCS01000001.1"/>
</dbReference>
<gene>
    <name evidence="1" type="ORF">DLM78_04120</name>
</gene>
<dbReference type="Proteomes" id="UP000266669">
    <property type="component" value="Unassembled WGS sequence"/>
</dbReference>
<evidence type="ECO:0000313" key="2">
    <source>
        <dbReference type="Proteomes" id="UP000266669"/>
    </source>
</evidence>
<name>A0A8B3CV74_9LEPT</name>
<evidence type="ECO:0000313" key="1">
    <source>
        <dbReference type="EMBL" id="RHX88148.1"/>
    </source>
</evidence>
<accession>A0A8B3CV74</accession>
<dbReference type="EMBL" id="QHCS01000001">
    <property type="protein sequence ID" value="RHX88148.1"/>
    <property type="molecule type" value="Genomic_DNA"/>
</dbReference>
<proteinExistence type="predicted"/>
<dbReference type="AlphaFoldDB" id="A0A8B3CV74"/>
<organism evidence="1 2">
    <name type="scientific">Leptospira stimsonii</name>
    <dbReference type="NCBI Taxonomy" id="2202203"/>
    <lineage>
        <taxon>Bacteria</taxon>
        <taxon>Pseudomonadati</taxon>
        <taxon>Spirochaetota</taxon>
        <taxon>Spirochaetia</taxon>
        <taxon>Leptospirales</taxon>
        <taxon>Leptospiraceae</taxon>
        <taxon>Leptospira</taxon>
    </lineage>
</organism>
<evidence type="ECO:0008006" key="3">
    <source>
        <dbReference type="Google" id="ProtNLM"/>
    </source>
</evidence>
<protein>
    <recommendedName>
        <fullName evidence="3">DUF5683 domain-containing protein</fullName>
    </recommendedName>
</protein>